<gene>
    <name evidence="1" type="ORF">OVA965_LOCUS27184</name>
    <name evidence="2" type="ORF">TMI583_LOCUS27928</name>
</gene>
<evidence type="ECO:0000313" key="1">
    <source>
        <dbReference type="EMBL" id="CAF1270990.1"/>
    </source>
</evidence>
<name>A0A8S2EYB0_9BILA</name>
<sequence>MDITAVVGMKSFIGITQEQKLVQGCGKTVLISFLCQKVLDDELATFSIHAGSKIRRIRMIRTSLSPYDYFQGNNIENSLTEEENDLIGLMEIPPDSAKQRAILENIYLPSLYVL</sequence>
<reference evidence="1" key="1">
    <citation type="submission" date="2021-02" db="EMBL/GenBank/DDBJ databases">
        <authorList>
            <person name="Nowell W R."/>
        </authorList>
    </citation>
    <scope>NUCLEOTIDE SEQUENCE</scope>
</reference>
<evidence type="ECO:0000313" key="3">
    <source>
        <dbReference type="Proteomes" id="UP000677228"/>
    </source>
</evidence>
<dbReference type="EMBL" id="CAJNOK010017814">
    <property type="protein sequence ID" value="CAF1270990.1"/>
    <property type="molecule type" value="Genomic_DNA"/>
</dbReference>
<protein>
    <submittedName>
        <fullName evidence="1">Uncharacterized protein</fullName>
    </submittedName>
</protein>
<proteinExistence type="predicted"/>
<dbReference type="Proteomes" id="UP000677228">
    <property type="component" value="Unassembled WGS sequence"/>
</dbReference>
<organism evidence="1 3">
    <name type="scientific">Didymodactylos carnosus</name>
    <dbReference type="NCBI Taxonomy" id="1234261"/>
    <lineage>
        <taxon>Eukaryota</taxon>
        <taxon>Metazoa</taxon>
        <taxon>Spiralia</taxon>
        <taxon>Gnathifera</taxon>
        <taxon>Rotifera</taxon>
        <taxon>Eurotatoria</taxon>
        <taxon>Bdelloidea</taxon>
        <taxon>Philodinida</taxon>
        <taxon>Philodinidae</taxon>
        <taxon>Didymodactylos</taxon>
    </lineage>
</organism>
<evidence type="ECO:0000313" key="2">
    <source>
        <dbReference type="EMBL" id="CAF4076509.1"/>
    </source>
</evidence>
<dbReference type="EMBL" id="CAJOBA010039374">
    <property type="protein sequence ID" value="CAF4076509.1"/>
    <property type="molecule type" value="Genomic_DNA"/>
</dbReference>
<dbReference type="AlphaFoldDB" id="A0A8S2EYB0"/>
<dbReference type="Proteomes" id="UP000682733">
    <property type="component" value="Unassembled WGS sequence"/>
</dbReference>
<accession>A0A8S2EYB0</accession>
<comment type="caution">
    <text evidence="1">The sequence shown here is derived from an EMBL/GenBank/DDBJ whole genome shotgun (WGS) entry which is preliminary data.</text>
</comment>